<reference evidence="9" key="1">
    <citation type="submission" date="2015-08" db="EMBL/GenBank/DDBJ databases">
        <title>Genome sequence of the strict anaerobe Clostridium homopropionicum LuHBu1 (DSM 5847T).</title>
        <authorList>
            <person name="Poehlein A."/>
            <person name="Beck M."/>
            <person name="Schiel-Bengelsdorf B."/>
            <person name="Bengelsdorf F.R."/>
            <person name="Daniel R."/>
            <person name="Duerre P."/>
        </authorList>
    </citation>
    <scope>NUCLEOTIDE SEQUENCE [LARGE SCALE GENOMIC DNA]</scope>
    <source>
        <strain evidence="9">DSM 5847</strain>
    </source>
</reference>
<dbReference type="PANTHER" id="PTHR11941">
    <property type="entry name" value="ENOYL-COA HYDRATASE-RELATED"/>
    <property type="match status" value="1"/>
</dbReference>
<evidence type="ECO:0000256" key="6">
    <source>
        <dbReference type="ARBA" id="ARBA00067035"/>
    </source>
</evidence>
<accession>A0A0L6Z6M2</accession>
<keyword evidence="9" id="KW-1185">Reference proteome</keyword>
<comment type="catalytic activity">
    <reaction evidence="5">
        <text>a short-chain (3S)-3-hydroxyacyl-CoA = a short-chain (2E)-enoyl-CoA + H2O</text>
        <dbReference type="Rhea" id="RHEA:52664"/>
        <dbReference type="ChEBI" id="CHEBI:15377"/>
        <dbReference type="ChEBI" id="CHEBI:87488"/>
        <dbReference type="ChEBI" id="CHEBI:136760"/>
        <dbReference type="EC" id="4.2.1.150"/>
    </reaction>
</comment>
<dbReference type="GO" id="GO:0018812">
    <property type="term" value="F:3-hydroxyacyl-CoA dehydratase activity"/>
    <property type="evidence" value="ECO:0007669"/>
    <property type="project" value="UniProtKB-EC"/>
</dbReference>
<comment type="pathway">
    <text evidence="1">Lipid metabolism; butanoate metabolism.</text>
</comment>
<evidence type="ECO:0000313" key="8">
    <source>
        <dbReference type="EMBL" id="KOA18606.1"/>
    </source>
</evidence>
<dbReference type="PATRIC" id="fig|1121318.3.peg.2900"/>
<evidence type="ECO:0000256" key="1">
    <source>
        <dbReference type="ARBA" id="ARBA00005086"/>
    </source>
</evidence>
<dbReference type="InterPro" id="IPR014748">
    <property type="entry name" value="Enoyl-CoA_hydra_C"/>
</dbReference>
<evidence type="ECO:0000313" key="9">
    <source>
        <dbReference type="Proteomes" id="UP000037043"/>
    </source>
</evidence>
<evidence type="ECO:0000256" key="4">
    <source>
        <dbReference type="ARBA" id="ARBA00023239"/>
    </source>
</evidence>
<evidence type="ECO:0000256" key="3">
    <source>
        <dbReference type="ARBA" id="ARBA00011881"/>
    </source>
</evidence>
<comment type="similarity">
    <text evidence="2 7">Belongs to the enoyl-CoA hydratase/isomerase family.</text>
</comment>
<dbReference type="NCBIfam" id="NF004475">
    <property type="entry name" value="PRK05809.1"/>
    <property type="match status" value="1"/>
</dbReference>
<protein>
    <recommendedName>
        <fullName evidence="6">short-chain-enoyl-CoA hydratase</fullName>
        <ecNumber evidence="6">4.2.1.150</ecNumber>
    </recommendedName>
</protein>
<evidence type="ECO:0000256" key="2">
    <source>
        <dbReference type="ARBA" id="ARBA00005254"/>
    </source>
</evidence>
<dbReference type="Gene3D" id="3.90.226.10">
    <property type="entry name" value="2-enoyl-CoA Hydratase, Chain A, domain 1"/>
    <property type="match status" value="1"/>
</dbReference>
<dbReference type="GO" id="GO:0006635">
    <property type="term" value="P:fatty acid beta-oxidation"/>
    <property type="evidence" value="ECO:0007669"/>
    <property type="project" value="TreeGrafter"/>
</dbReference>
<dbReference type="Proteomes" id="UP000037043">
    <property type="component" value="Unassembled WGS sequence"/>
</dbReference>
<dbReference type="PROSITE" id="PS00166">
    <property type="entry name" value="ENOYL_COA_HYDRATASE"/>
    <property type="match status" value="1"/>
</dbReference>
<proteinExistence type="inferred from homology"/>
<sequence length="259" mass="28096">MEYNNLIVEKNEGICVIKINRPKSLNALNEEVLCELEWIFDDIKNDSSVKVVILTGEGKAFVAGADIVLMSKMTAGEGATFSAHGNRVFRKIELLNKPVIAAINGFAFGGGCELSMACDLRIASTKAKFGQPEVGLGIIPGHGGTQRLPRIIGVTKAKELIYTGDIIGAEEALSLGLLNKVVEPENLMDEAKTLASRIIKNSMIAVAYGKEVINRGMQVDMDTALSMESNFCGMCFSTKDQKEGMFAFVEKRKAHFIGE</sequence>
<dbReference type="Gene3D" id="1.10.12.10">
    <property type="entry name" value="Lyase 2-enoyl-coa Hydratase, Chain A, domain 2"/>
    <property type="match status" value="1"/>
</dbReference>
<dbReference type="PANTHER" id="PTHR11941:SF54">
    <property type="entry name" value="ENOYL-COA HYDRATASE, MITOCHONDRIAL"/>
    <property type="match status" value="1"/>
</dbReference>
<dbReference type="InterPro" id="IPR001753">
    <property type="entry name" value="Enoyl-CoA_hydra/iso"/>
</dbReference>
<dbReference type="EC" id="4.2.1.150" evidence="6"/>
<evidence type="ECO:0000256" key="7">
    <source>
        <dbReference type="RuleBase" id="RU003707"/>
    </source>
</evidence>
<dbReference type="EMBL" id="LHUR01000036">
    <property type="protein sequence ID" value="KOA18606.1"/>
    <property type="molecule type" value="Genomic_DNA"/>
</dbReference>
<comment type="subunit">
    <text evidence="3">Homotetramer.</text>
</comment>
<dbReference type="Pfam" id="PF00378">
    <property type="entry name" value="ECH_1"/>
    <property type="match status" value="1"/>
</dbReference>
<dbReference type="AlphaFoldDB" id="A0A0L6Z6M2"/>
<dbReference type="STRING" id="36844.SAMN04488501_11027"/>
<gene>
    <name evidence="8" type="primary">echA8_3</name>
    <name evidence="8" type="ORF">CLHOM_28900</name>
</gene>
<dbReference type="FunFam" id="3.90.226.10:FF:000009">
    <property type="entry name" value="Carnitinyl-CoA dehydratase"/>
    <property type="match status" value="1"/>
</dbReference>
<dbReference type="SUPFAM" id="SSF52096">
    <property type="entry name" value="ClpP/crotonase"/>
    <property type="match status" value="1"/>
</dbReference>
<evidence type="ECO:0000256" key="5">
    <source>
        <dbReference type="ARBA" id="ARBA00050624"/>
    </source>
</evidence>
<dbReference type="FunFam" id="1.10.12.10:FF:000001">
    <property type="entry name" value="Probable enoyl-CoA hydratase, mitochondrial"/>
    <property type="match status" value="1"/>
</dbReference>
<dbReference type="CDD" id="cd06558">
    <property type="entry name" value="crotonase-like"/>
    <property type="match status" value="1"/>
</dbReference>
<dbReference type="InterPro" id="IPR018376">
    <property type="entry name" value="Enoyl-CoA_hyd/isom_CS"/>
</dbReference>
<dbReference type="RefSeq" id="WP_052222362.1">
    <property type="nucleotide sequence ID" value="NZ_LHUR01000036.1"/>
</dbReference>
<dbReference type="InterPro" id="IPR029045">
    <property type="entry name" value="ClpP/crotonase-like_dom_sf"/>
</dbReference>
<comment type="caution">
    <text evidence="8">The sequence shown here is derived from an EMBL/GenBank/DDBJ whole genome shotgun (WGS) entry which is preliminary data.</text>
</comment>
<organism evidence="8 9">
    <name type="scientific">Clostridium homopropionicum DSM 5847</name>
    <dbReference type="NCBI Taxonomy" id="1121318"/>
    <lineage>
        <taxon>Bacteria</taxon>
        <taxon>Bacillati</taxon>
        <taxon>Bacillota</taxon>
        <taxon>Clostridia</taxon>
        <taxon>Eubacteriales</taxon>
        <taxon>Clostridiaceae</taxon>
        <taxon>Clostridium</taxon>
    </lineage>
</organism>
<name>A0A0L6Z6M2_9CLOT</name>
<keyword evidence="4 8" id="KW-0456">Lyase</keyword>